<organism evidence="1">
    <name type="scientific">Cacopsylla melanoneura</name>
    <dbReference type="NCBI Taxonomy" id="428564"/>
    <lineage>
        <taxon>Eukaryota</taxon>
        <taxon>Metazoa</taxon>
        <taxon>Ecdysozoa</taxon>
        <taxon>Arthropoda</taxon>
        <taxon>Hexapoda</taxon>
        <taxon>Insecta</taxon>
        <taxon>Pterygota</taxon>
        <taxon>Neoptera</taxon>
        <taxon>Paraneoptera</taxon>
        <taxon>Hemiptera</taxon>
        <taxon>Sternorrhyncha</taxon>
        <taxon>Psylloidea</taxon>
        <taxon>Psyllidae</taxon>
        <taxon>Psyllinae</taxon>
        <taxon>Cacopsylla</taxon>
    </lineage>
</organism>
<accession>A0A8D8RLB4</accession>
<evidence type="ECO:0000313" key="1">
    <source>
        <dbReference type="EMBL" id="CAG6651855.1"/>
    </source>
</evidence>
<dbReference type="AlphaFoldDB" id="A0A8D8RLB4"/>
<sequence>MFLRSICIDQCVICSNRERFKISADFRRLDSPFQCTQFWVEQTRKSVFFRQTSDINRLKPHCIKTALLKSCKNNIGPSSWEQFMCYYFHKTMRNKLNVDKSTVIVILQ</sequence>
<name>A0A8D8RLB4_9HEMI</name>
<proteinExistence type="predicted"/>
<dbReference type="EMBL" id="HBUF01169366">
    <property type="protein sequence ID" value="CAG6651855.1"/>
    <property type="molecule type" value="Transcribed_RNA"/>
</dbReference>
<reference evidence="1" key="1">
    <citation type="submission" date="2021-05" db="EMBL/GenBank/DDBJ databases">
        <authorList>
            <person name="Alioto T."/>
            <person name="Alioto T."/>
            <person name="Gomez Garrido J."/>
        </authorList>
    </citation>
    <scope>NUCLEOTIDE SEQUENCE</scope>
</reference>
<protein>
    <submittedName>
        <fullName evidence="1">Uncharacterized protein</fullName>
    </submittedName>
</protein>